<dbReference type="InterPro" id="IPR000700">
    <property type="entry name" value="PAS-assoc_C"/>
</dbReference>
<dbReference type="Pfam" id="PF00990">
    <property type="entry name" value="GGDEF"/>
    <property type="match status" value="1"/>
</dbReference>
<evidence type="ECO:0000256" key="1">
    <source>
        <dbReference type="SAM" id="MobiDB-lite"/>
    </source>
</evidence>
<dbReference type="InterPro" id="IPR000160">
    <property type="entry name" value="GGDEF_dom"/>
</dbReference>
<evidence type="ECO:0000259" key="3">
    <source>
        <dbReference type="PROSITE" id="PS50113"/>
    </source>
</evidence>
<evidence type="ECO:0000313" key="6">
    <source>
        <dbReference type="EMBL" id="NYI08240.1"/>
    </source>
</evidence>
<feature type="domain" description="EAL" evidence="4">
    <location>
        <begin position="378"/>
        <end position="637"/>
    </location>
</feature>
<accession>A0A853A450</accession>
<evidence type="ECO:0000313" key="7">
    <source>
        <dbReference type="Proteomes" id="UP000567795"/>
    </source>
</evidence>
<reference evidence="6 7" key="1">
    <citation type="submission" date="2020-07" db="EMBL/GenBank/DDBJ databases">
        <title>Sequencing the genomes of 1000 actinobacteria strains.</title>
        <authorList>
            <person name="Klenk H.-P."/>
        </authorList>
    </citation>
    <scope>NUCLEOTIDE SEQUENCE [LARGE SCALE GENOMIC DNA]</scope>
    <source>
        <strain evidence="6 7">DSM 42178</strain>
    </source>
</reference>
<dbReference type="InterPro" id="IPR035965">
    <property type="entry name" value="PAS-like_dom_sf"/>
</dbReference>
<dbReference type="InterPro" id="IPR001610">
    <property type="entry name" value="PAC"/>
</dbReference>
<protein>
    <submittedName>
        <fullName evidence="6">Diguanylate cyclase (GGDEF)-like protein/PAS domain S-box-containing protein</fullName>
    </submittedName>
</protein>
<dbReference type="Gene3D" id="3.30.450.20">
    <property type="entry name" value="PAS domain"/>
    <property type="match status" value="1"/>
</dbReference>
<dbReference type="PROSITE" id="PS50113">
    <property type="entry name" value="PAC"/>
    <property type="match status" value="1"/>
</dbReference>
<dbReference type="InterPro" id="IPR052155">
    <property type="entry name" value="Biofilm_reg_signaling"/>
</dbReference>
<dbReference type="PROSITE" id="PS50883">
    <property type="entry name" value="EAL"/>
    <property type="match status" value="1"/>
</dbReference>
<feature type="compositionally biased region" description="Low complexity" evidence="1">
    <location>
        <begin position="25"/>
        <end position="46"/>
    </location>
</feature>
<dbReference type="CDD" id="cd01948">
    <property type="entry name" value="EAL"/>
    <property type="match status" value="1"/>
</dbReference>
<comment type="caution">
    <text evidence="6">The sequence shown here is derived from an EMBL/GenBank/DDBJ whole genome shotgun (WGS) entry which is preliminary data.</text>
</comment>
<dbReference type="SUPFAM" id="SSF55785">
    <property type="entry name" value="PYP-like sensor domain (PAS domain)"/>
    <property type="match status" value="1"/>
</dbReference>
<dbReference type="NCBIfam" id="TIGR00254">
    <property type="entry name" value="GGDEF"/>
    <property type="match status" value="1"/>
</dbReference>
<name>A0A853A450_9ACTN</name>
<dbReference type="InterPro" id="IPR035919">
    <property type="entry name" value="EAL_sf"/>
</dbReference>
<dbReference type="PROSITE" id="PS50112">
    <property type="entry name" value="PAS"/>
    <property type="match status" value="1"/>
</dbReference>
<dbReference type="InterPro" id="IPR001633">
    <property type="entry name" value="EAL_dom"/>
</dbReference>
<sequence length="649" mass="70431">METPERAPAQGPAEQPTGQRKETPAENATDAATDTATTTATSAPTDDAPDEPAPEPASEPAPERAAELRRLDADPFTGEERFRAVFDESGIGIRLGDLEGRTVMVNQAFAQMIGHSRPAAAALHDADLLHPDQEGAEEAAARHRDLLAGRVDRVKLRRRFRHSSGRLLWTSMTMSLIRDATGQPVYTLSLVEDISEQHELQERLRHQAQHDPLTGLPNRALFFERLEAATSGQDARVGVCYLDLDGFKAVNDTLGHHMGDDLLAHVADRLADRIGAADRLIARMGGDEFVVLVERSTGLAQVTAIAEEVLRALDAPFEIGGQRVSVSASIGVVEQAAAQTTPAELMTAADASLYWAKHEGKGRWRCWEPDRAAREVTRQRLATTMRPAIEQGEFHLEYQPLVDLRDGALRGVEALVRWNHPRLGRIAPSVFIGLAEETGAIVPLGRWILTEACSRAAEWAAAIGRECPFLSVNLTVRQMWESDVVRDVLRALEVSGLPPALLQLELTESDLLGDAGRPVEALNELAHAGVRIAIDDFGTGYSNLAYLSMLPVHALKLDGMFVQGFGTTDRSGSRNDTIVTALVRLAHSLGITVTAEGVEREEQVSGLRAADCDLAQGWYFARPVSAEDLTAMLLRGTPPPGAGPAVRDR</sequence>
<dbReference type="Pfam" id="PF00563">
    <property type="entry name" value="EAL"/>
    <property type="match status" value="1"/>
</dbReference>
<evidence type="ECO:0000259" key="4">
    <source>
        <dbReference type="PROSITE" id="PS50883"/>
    </source>
</evidence>
<dbReference type="AlphaFoldDB" id="A0A853A450"/>
<dbReference type="PANTHER" id="PTHR44757:SF2">
    <property type="entry name" value="BIOFILM ARCHITECTURE MAINTENANCE PROTEIN MBAA"/>
    <property type="match status" value="1"/>
</dbReference>
<dbReference type="PANTHER" id="PTHR44757">
    <property type="entry name" value="DIGUANYLATE CYCLASE DGCP"/>
    <property type="match status" value="1"/>
</dbReference>
<keyword evidence="7" id="KW-1185">Reference proteome</keyword>
<dbReference type="PROSITE" id="PS50887">
    <property type="entry name" value="GGDEF"/>
    <property type="match status" value="1"/>
</dbReference>
<dbReference type="SMART" id="SM00091">
    <property type="entry name" value="PAS"/>
    <property type="match status" value="1"/>
</dbReference>
<feature type="domain" description="PAC" evidence="3">
    <location>
        <begin position="154"/>
        <end position="206"/>
    </location>
</feature>
<evidence type="ECO:0000259" key="2">
    <source>
        <dbReference type="PROSITE" id="PS50112"/>
    </source>
</evidence>
<dbReference type="CDD" id="cd00130">
    <property type="entry name" value="PAS"/>
    <property type="match status" value="1"/>
</dbReference>
<evidence type="ECO:0000259" key="5">
    <source>
        <dbReference type="PROSITE" id="PS50887"/>
    </source>
</evidence>
<dbReference type="InterPro" id="IPR043128">
    <property type="entry name" value="Rev_trsase/Diguanyl_cyclase"/>
</dbReference>
<dbReference type="SUPFAM" id="SSF55073">
    <property type="entry name" value="Nucleotide cyclase"/>
    <property type="match status" value="1"/>
</dbReference>
<dbReference type="Gene3D" id="3.20.20.450">
    <property type="entry name" value="EAL domain"/>
    <property type="match status" value="1"/>
</dbReference>
<dbReference type="CDD" id="cd01949">
    <property type="entry name" value="GGDEF"/>
    <property type="match status" value="1"/>
</dbReference>
<dbReference type="InterPro" id="IPR029787">
    <property type="entry name" value="Nucleotide_cyclase"/>
</dbReference>
<dbReference type="NCBIfam" id="TIGR00229">
    <property type="entry name" value="sensory_box"/>
    <property type="match status" value="1"/>
</dbReference>
<dbReference type="EMBL" id="JACBZD010000002">
    <property type="protein sequence ID" value="NYI08240.1"/>
    <property type="molecule type" value="Genomic_DNA"/>
</dbReference>
<organism evidence="6 7">
    <name type="scientific">Allostreptomyces psammosilenae</name>
    <dbReference type="NCBI Taxonomy" id="1892865"/>
    <lineage>
        <taxon>Bacteria</taxon>
        <taxon>Bacillati</taxon>
        <taxon>Actinomycetota</taxon>
        <taxon>Actinomycetes</taxon>
        <taxon>Kitasatosporales</taxon>
        <taxon>Streptomycetaceae</taxon>
        <taxon>Allostreptomyces</taxon>
    </lineage>
</organism>
<dbReference type="Proteomes" id="UP000567795">
    <property type="component" value="Unassembled WGS sequence"/>
</dbReference>
<proteinExistence type="predicted"/>
<dbReference type="SUPFAM" id="SSF141868">
    <property type="entry name" value="EAL domain-like"/>
    <property type="match status" value="1"/>
</dbReference>
<dbReference type="InterPro" id="IPR000014">
    <property type="entry name" value="PAS"/>
</dbReference>
<feature type="region of interest" description="Disordered" evidence="1">
    <location>
        <begin position="1"/>
        <end position="65"/>
    </location>
</feature>
<feature type="domain" description="GGDEF" evidence="5">
    <location>
        <begin position="235"/>
        <end position="369"/>
    </location>
</feature>
<dbReference type="SMART" id="SM00052">
    <property type="entry name" value="EAL"/>
    <property type="match status" value="1"/>
</dbReference>
<dbReference type="Gene3D" id="3.30.70.270">
    <property type="match status" value="1"/>
</dbReference>
<dbReference type="SMART" id="SM00086">
    <property type="entry name" value="PAC"/>
    <property type="match status" value="1"/>
</dbReference>
<gene>
    <name evidence="6" type="ORF">FHU37_005269</name>
</gene>
<dbReference type="SMART" id="SM00267">
    <property type="entry name" value="GGDEF"/>
    <property type="match status" value="1"/>
</dbReference>
<dbReference type="RefSeq" id="WP_312892873.1">
    <property type="nucleotide sequence ID" value="NZ_JACBZD010000002.1"/>
</dbReference>
<dbReference type="Pfam" id="PF13188">
    <property type="entry name" value="PAS_8"/>
    <property type="match status" value="1"/>
</dbReference>
<feature type="domain" description="PAS" evidence="2">
    <location>
        <begin position="78"/>
        <end position="132"/>
    </location>
</feature>